<evidence type="ECO:0000313" key="2">
    <source>
        <dbReference type="WBParaSite" id="PEQ_0000594001-mRNA-1"/>
    </source>
</evidence>
<reference evidence="2" key="1">
    <citation type="submission" date="2022-11" db="UniProtKB">
        <authorList>
            <consortium name="WormBaseParasite"/>
        </authorList>
    </citation>
    <scope>IDENTIFICATION</scope>
</reference>
<proteinExistence type="predicted"/>
<protein>
    <submittedName>
        <fullName evidence="2">Uncharacterized protein</fullName>
    </submittedName>
</protein>
<dbReference type="Proteomes" id="UP000887564">
    <property type="component" value="Unplaced"/>
</dbReference>
<organism evidence="1 2">
    <name type="scientific">Parascaris equorum</name>
    <name type="common">Equine roundworm</name>
    <dbReference type="NCBI Taxonomy" id="6256"/>
    <lineage>
        <taxon>Eukaryota</taxon>
        <taxon>Metazoa</taxon>
        <taxon>Ecdysozoa</taxon>
        <taxon>Nematoda</taxon>
        <taxon>Chromadorea</taxon>
        <taxon>Rhabditida</taxon>
        <taxon>Spirurina</taxon>
        <taxon>Ascaridomorpha</taxon>
        <taxon>Ascaridoidea</taxon>
        <taxon>Ascarididae</taxon>
        <taxon>Parascaris</taxon>
    </lineage>
</organism>
<dbReference type="WBParaSite" id="PEQ_0000594001-mRNA-1">
    <property type="protein sequence ID" value="PEQ_0000594001-mRNA-1"/>
    <property type="gene ID" value="PEQ_0000594001"/>
</dbReference>
<evidence type="ECO:0000313" key="1">
    <source>
        <dbReference type="Proteomes" id="UP000887564"/>
    </source>
</evidence>
<keyword evidence="1" id="KW-1185">Reference proteome</keyword>
<sequence>MLSKALIAFNCSGYEYIFIDVNAAIRRKYEWFKSGHDCPQIIFEELPIRWQFVASKGEERYCKGGILESDELAGGLRLPRSSSTKQTFWVRFMFFMLLPQSVEKHS</sequence>
<name>A0A914RHZ6_PAREQ</name>
<dbReference type="AlphaFoldDB" id="A0A914RHZ6"/>
<accession>A0A914RHZ6</accession>